<feature type="region of interest" description="Disordered" evidence="2">
    <location>
        <begin position="178"/>
        <end position="222"/>
    </location>
</feature>
<evidence type="ECO:0000256" key="2">
    <source>
        <dbReference type="SAM" id="MobiDB-lite"/>
    </source>
</evidence>
<dbReference type="Pfam" id="PF13639">
    <property type="entry name" value="zf-RING_2"/>
    <property type="match status" value="1"/>
</dbReference>
<evidence type="ECO:0000313" key="5">
    <source>
        <dbReference type="Proteomes" id="UP000326396"/>
    </source>
</evidence>
<sequence length="528" mass="58484">MGSSASKSLDPEAPVARRGYSRNVFQASCIRPASGSSDGSDIDDEQVSDHQAKRNDIKVNLSNINSSKSKVRLDRNKRVKQADKRACIPSETNSGEWGESSLSGTSRNRNGSSHNTSSNFLSHCNVFPGSKSSVSSRAYPESSTRSIISNDDHLHSSHSSNKTKSRYGCELFPSCFMPVSPGPQDNDSNSDSGSDNSDASSIHGLDPNGINNNGIESNGSIFHPRNGYGFGGNRRMESREHVEHNIRFSRTLSVGRLRDRVLHRPTFSESASLSLQSERELVSGVDIRDTGSHMSNENVMISTASSSYSSPTMSSSVYWNHDFEVENMGSREPSYANLLENRANFLERRRRIRSQVHALQRMGSRFENISGHERSCIMSGQHLTGRCTCHLNNQDPNDGTNARGSISRIVLLTEALFEVLDEIRQQSVASSSQPALSSIGSVPAPVEVVEALPVKLYHKLSKHLKEDEAQCYICLVEYEDGDEVRVLSCHHEFHRSCIDKWLKEIHRNDAMKVTCKDNDAFSIETLEP</sequence>
<evidence type="ECO:0000259" key="3">
    <source>
        <dbReference type="PROSITE" id="PS50089"/>
    </source>
</evidence>
<gene>
    <name evidence="4" type="ORF">E3N88_27130</name>
</gene>
<feature type="compositionally biased region" description="Basic and acidic residues" evidence="2">
    <location>
        <begin position="47"/>
        <end position="57"/>
    </location>
</feature>
<name>A0A5N6MVU3_9ASTR</name>
<feature type="compositionally biased region" description="Low complexity" evidence="2">
    <location>
        <begin position="208"/>
        <end position="221"/>
    </location>
</feature>
<dbReference type="PANTHER" id="PTHR47531">
    <property type="entry name" value="RING/U-BOX SUPERFAMILY PROTEIN"/>
    <property type="match status" value="1"/>
</dbReference>
<dbReference type="EMBL" id="SZYD01000014">
    <property type="protein sequence ID" value="KAD4178539.1"/>
    <property type="molecule type" value="Genomic_DNA"/>
</dbReference>
<dbReference type="InterPro" id="IPR001841">
    <property type="entry name" value="Znf_RING"/>
</dbReference>
<feature type="compositionally biased region" description="Polar residues" evidence="2">
    <location>
        <begin position="90"/>
        <end position="122"/>
    </location>
</feature>
<proteinExistence type="predicted"/>
<dbReference type="InterPro" id="IPR013083">
    <property type="entry name" value="Znf_RING/FYVE/PHD"/>
</dbReference>
<feature type="compositionally biased region" description="Basic and acidic residues" evidence="2">
    <location>
        <begin position="71"/>
        <end position="86"/>
    </location>
</feature>
<evidence type="ECO:0000256" key="1">
    <source>
        <dbReference type="PROSITE-ProRule" id="PRU00175"/>
    </source>
</evidence>
<organism evidence="4 5">
    <name type="scientific">Mikania micrantha</name>
    <name type="common">bitter vine</name>
    <dbReference type="NCBI Taxonomy" id="192012"/>
    <lineage>
        <taxon>Eukaryota</taxon>
        <taxon>Viridiplantae</taxon>
        <taxon>Streptophyta</taxon>
        <taxon>Embryophyta</taxon>
        <taxon>Tracheophyta</taxon>
        <taxon>Spermatophyta</taxon>
        <taxon>Magnoliopsida</taxon>
        <taxon>eudicotyledons</taxon>
        <taxon>Gunneridae</taxon>
        <taxon>Pentapetalae</taxon>
        <taxon>asterids</taxon>
        <taxon>campanulids</taxon>
        <taxon>Asterales</taxon>
        <taxon>Asteraceae</taxon>
        <taxon>Asteroideae</taxon>
        <taxon>Heliantheae alliance</taxon>
        <taxon>Eupatorieae</taxon>
        <taxon>Mikania</taxon>
    </lineage>
</organism>
<comment type="caution">
    <text evidence="4">The sequence shown here is derived from an EMBL/GenBank/DDBJ whole genome shotgun (WGS) entry which is preliminary data.</text>
</comment>
<dbReference type="AlphaFoldDB" id="A0A5N6MVU3"/>
<reference evidence="4 5" key="1">
    <citation type="submission" date="2019-05" db="EMBL/GenBank/DDBJ databases">
        <title>Mikania micrantha, genome provides insights into the molecular mechanism of rapid growth.</title>
        <authorList>
            <person name="Liu B."/>
        </authorList>
    </citation>
    <scope>NUCLEOTIDE SEQUENCE [LARGE SCALE GENOMIC DNA]</scope>
    <source>
        <strain evidence="4">NLD-2019</strain>
        <tissue evidence="4">Leaf</tissue>
    </source>
</reference>
<accession>A0A5N6MVU3</accession>
<feature type="domain" description="RING-type" evidence="3">
    <location>
        <begin position="471"/>
        <end position="515"/>
    </location>
</feature>
<keyword evidence="5" id="KW-1185">Reference proteome</keyword>
<dbReference type="FunFam" id="3.30.40.10:FF:000388">
    <property type="entry name" value="Putative RING zinc finger domain superfamily protein"/>
    <property type="match status" value="1"/>
</dbReference>
<dbReference type="PROSITE" id="PS50089">
    <property type="entry name" value="ZF_RING_2"/>
    <property type="match status" value="1"/>
</dbReference>
<keyword evidence="1" id="KW-0479">Metal-binding</keyword>
<dbReference type="GO" id="GO:0008270">
    <property type="term" value="F:zinc ion binding"/>
    <property type="evidence" value="ECO:0007669"/>
    <property type="project" value="UniProtKB-KW"/>
</dbReference>
<keyword evidence="1" id="KW-0863">Zinc-finger</keyword>
<dbReference type="OrthoDB" id="8062037at2759"/>
<keyword evidence="1" id="KW-0862">Zinc</keyword>
<feature type="compositionally biased region" description="Polar residues" evidence="2">
    <location>
        <begin position="130"/>
        <end position="145"/>
    </location>
</feature>
<feature type="compositionally biased region" description="Low complexity" evidence="2">
    <location>
        <begin position="185"/>
        <end position="201"/>
    </location>
</feature>
<protein>
    <recommendedName>
        <fullName evidence="3">RING-type domain-containing protein</fullName>
    </recommendedName>
</protein>
<dbReference type="Gene3D" id="3.30.40.10">
    <property type="entry name" value="Zinc/RING finger domain, C3HC4 (zinc finger)"/>
    <property type="match status" value="1"/>
</dbReference>
<dbReference type="SUPFAM" id="SSF57850">
    <property type="entry name" value="RING/U-box"/>
    <property type="match status" value="1"/>
</dbReference>
<dbReference type="PANTHER" id="PTHR47531:SF2">
    <property type="entry name" value="RING_U-BOX SUPERFAMILY PROTEIN"/>
    <property type="match status" value="1"/>
</dbReference>
<feature type="region of interest" description="Disordered" evidence="2">
    <location>
        <begin position="1"/>
        <end position="163"/>
    </location>
</feature>
<dbReference type="Proteomes" id="UP000326396">
    <property type="component" value="Linkage Group LG4"/>
</dbReference>
<evidence type="ECO:0000313" key="4">
    <source>
        <dbReference type="EMBL" id="KAD4178539.1"/>
    </source>
</evidence>